<protein>
    <submittedName>
        <fullName evidence="1">Uncharacterized protein</fullName>
    </submittedName>
</protein>
<dbReference type="EMBL" id="LAZR01029504">
    <property type="protein sequence ID" value="KKL59387.1"/>
    <property type="molecule type" value="Genomic_DNA"/>
</dbReference>
<name>A0A0F9G845_9ZZZZ</name>
<evidence type="ECO:0000313" key="1">
    <source>
        <dbReference type="EMBL" id="KKL59387.1"/>
    </source>
</evidence>
<reference evidence="1" key="1">
    <citation type="journal article" date="2015" name="Nature">
        <title>Complex archaea that bridge the gap between prokaryotes and eukaryotes.</title>
        <authorList>
            <person name="Spang A."/>
            <person name="Saw J.H."/>
            <person name="Jorgensen S.L."/>
            <person name="Zaremba-Niedzwiedzka K."/>
            <person name="Martijn J."/>
            <person name="Lind A.E."/>
            <person name="van Eijk R."/>
            <person name="Schleper C."/>
            <person name="Guy L."/>
            <person name="Ettema T.J."/>
        </authorList>
    </citation>
    <scope>NUCLEOTIDE SEQUENCE</scope>
</reference>
<accession>A0A0F9G845</accession>
<proteinExistence type="predicted"/>
<dbReference type="AlphaFoldDB" id="A0A0F9G845"/>
<gene>
    <name evidence="1" type="ORF">LCGC14_2215810</name>
</gene>
<organism evidence="1">
    <name type="scientific">marine sediment metagenome</name>
    <dbReference type="NCBI Taxonomy" id="412755"/>
    <lineage>
        <taxon>unclassified sequences</taxon>
        <taxon>metagenomes</taxon>
        <taxon>ecological metagenomes</taxon>
    </lineage>
</organism>
<sequence length="83" mass="9621">MLGLDNILLLLYTDSKTGGKTMMQPFKLVDELGRYQAMARMDWAQADKENRALRDKGNGRRWVPDRDKWMAARDAYRAATEAR</sequence>
<comment type="caution">
    <text evidence="1">The sequence shown here is derived from an EMBL/GenBank/DDBJ whole genome shotgun (WGS) entry which is preliminary data.</text>
</comment>